<protein>
    <submittedName>
        <fullName evidence="9">RagB/SusD family nutrient uptake outer membrane protein</fullName>
    </submittedName>
</protein>
<dbReference type="SUPFAM" id="SSF48452">
    <property type="entry name" value="TPR-like"/>
    <property type="match status" value="1"/>
</dbReference>
<organism evidence="9 10">
    <name type="scientific">Bacteroides oleiciplenus</name>
    <dbReference type="NCBI Taxonomy" id="626931"/>
    <lineage>
        <taxon>Bacteria</taxon>
        <taxon>Pseudomonadati</taxon>
        <taxon>Bacteroidota</taxon>
        <taxon>Bacteroidia</taxon>
        <taxon>Bacteroidales</taxon>
        <taxon>Bacteroidaceae</taxon>
        <taxon>Bacteroides</taxon>
    </lineage>
</organism>
<keyword evidence="5" id="KW-0998">Cell outer membrane</keyword>
<dbReference type="InterPro" id="IPR011990">
    <property type="entry name" value="TPR-like_helical_dom_sf"/>
</dbReference>
<gene>
    <name evidence="9" type="ORF">DXB65_11210</name>
</gene>
<dbReference type="Proteomes" id="UP000260983">
    <property type="component" value="Unassembled WGS sequence"/>
</dbReference>
<dbReference type="RefSeq" id="WP_009128987.1">
    <property type="nucleotide sequence ID" value="NZ_CABKRN010000001.1"/>
</dbReference>
<evidence type="ECO:0000256" key="2">
    <source>
        <dbReference type="ARBA" id="ARBA00006275"/>
    </source>
</evidence>
<accession>A0A3E5BCR5</accession>
<evidence type="ECO:0000313" key="9">
    <source>
        <dbReference type="EMBL" id="RGN35199.1"/>
    </source>
</evidence>
<dbReference type="Pfam" id="PF07980">
    <property type="entry name" value="SusD_RagB"/>
    <property type="match status" value="1"/>
</dbReference>
<evidence type="ECO:0000256" key="5">
    <source>
        <dbReference type="ARBA" id="ARBA00023237"/>
    </source>
</evidence>
<dbReference type="Pfam" id="PF14322">
    <property type="entry name" value="SusD-like_3"/>
    <property type="match status" value="1"/>
</dbReference>
<dbReference type="GO" id="GO:0009279">
    <property type="term" value="C:cell outer membrane"/>
    <property type="evidence" value="ECO:0007669"/>
    <property type="project" value="UniProtKB-SubCell"/>
</dbReference>
<evidence type="ECO:0000256" key="3">
    <source>
        <dbReference type="ARBA" id="ARBA00022729"/>
    </source>
</evidence>
<feature type="signal peptide" evidence="6">
    <location>
        <begin position="1"/>
        <end position="22"/>
    </location>
</feature>
<evidence type="ECO:0000259" key="7">
    <source>
        <dbReference type="Pfam" id="PF07980"/>
    </source>
</evidence>
<keyword evidence="3 6" id="KW-0732">Signal</keyword>
<comment type="caution">
    <text evidence="9">The sequence shown here is derived from an EMBL/GenBank/DDBJ whole genome shotgun (WGS) entry which is preliminary data.</text>
</comment>
<evidence type="ECO:0000313" key="10">
    <source>
        <dbReference type="Proteomes" id="UP000260983"/>
    </source>
</evidence>
<feature type="domain" description="SusD-like N-terminal" evidence="8">
    <location>
        <begin position="26"/>
        <end position="211"/>
    </location>
</feature>
<evidence type="ECO:0000256" key="1">
    <source>
        <dbReference type="ARBA" id="ARBA00004442"/>
    </source>
</evidence>
<evidence type="ECO:0000259" key="8">
    <source>
        <dbReference type="Pfam" id="PF14322"/>
    </source>
</evidence>
<name>A0A3E5BCR5_9BACE</name>
<evidence type="ECO:0000256" key="6">
    <source>
        <dbReference type="SAM" id="SignalP"/>
    </source>
</evidence>
<dbReference type="InterPro" id="IPR033985">
    <property type="entry name" value="SusD-like_N"/>
</dbReference>
<keyword evidence="4" id="KW-0472">Membrane</keyword>
<dbReference type="Gene3D" id="1.25.40.390">
    <property type="match status" value="1"/>
</dbReference>
<dbReference type="PROSITE" id="PS51257">
    <property type="entry name" value="PROKAR_LIPOPROTEIN"/>
    <property type="match status" value="1"/>
</dbReference>
<reference evidence="9 10" key="1">
    <citation type="submission" date="2018-08" db="EMBL/GenBank/DDBJ databases">
        <title>A genome reference for cultivated species of the human gut microbiota.</title>
        <authorList>
            <person name="Zou Y."/>
            <person name="Xue W."/>
            <person name="Luo G."/>
        </authorList>
    </citation>
    <scope>NUCLEOTIDE SEQUENCE [LARGE SCALE GENOMIC DNA]</scope>
    <source>
        <strain evidence="9 10">OM05-15BH</strain>
    </source>
</reference>
<proteinExistence type="inferred from homology"/>
<dbReference type="InterPro" id="IPR012944">
    <property type="entry name" value="SusD_RagB_dom"/>
</dbReference>
<feature type="domain" description="RagB/SusD" evidence="7">
    <location>
        <begin position="370"/>
        <end position="528"/>
    </location>
</feature>
<sequence>MKTRKILAIGFMAAATVFTVGCSDDFLKVDNPKGEPLEEYYTTDAHIQEALIAAYDPIHWPDWGLNQYNALNIDAEIMGDDFWVGGANKADMQNWHKLFNYEGDENNTLSSLWTIDYSGVKRCNDVLKYLDWATDVTAENRMSYEMQARCLRVFYYNMLWHYFGNVPFYLENLSKPPYTAPQFTADEVYGQLIAELEAVIDSKALPMKYYKKKDAAGNDVDDPGQFGRVTQAMAYMMYAEMVMYQNDNSRFSKALDYMKEIIADPRFHLNPDFANIWETSGEWCNESIWEINYEHSISERDWGEAALNIGGTVLPTLISPKDWPGGDGWGKGQDGWGFMPVRLETYGMFAATDKRRDATCWDVRGVEYTERYQDTHIWLAKYRPFDKNNENGTTSKNLNYNNNYRYYRYAEVLLNAAELSLRTGGSGSGEAKGWLNEVRIRAGLTGLDNISVNDVLNERHLEFVGEGKRYWDLVRAEGISEALDKNKASKALVPDQYGYRTNSWTLKKKYIPIAQGELDSDPALVQNNYK</sequence>
<dbReference type="AlphaFoldDB" id="A0A3E5BCR5"/>
<comment type="similarity">
    <text evidence="2">Belongs to the SusD family.</text>
</comment>
<feature type="chain" id="PRO_5017714353" evidence="6">
    <location>
        <begin position="23"/>
        <end position="530"/>
    </location>
</feature>
<evidence type="ECO:0000256" key="4">
    <source>
        <dbReference type="ARBA" id="ARBA00023136"/>
    </source>
</evidence>
<comment type="subcellular location">
    <subcellularLocation>
        <location evidence="1">Cell outer membrane</location>
    </subcellularLocation>
</comment>
<dbReference type="EMBL" id="QSUL01000007">
    <property type="protein sequence ID" value="RGN35199.1"/>
    <property type="molecule type" value="Genomic_DNA"/>
</dbReference>